<name>A0A8X6FVB0_TRICU</name>
<protein>
    <submittedName>
        <fullName evidence="1">Uncharacterized protein</fullName>
    </submittedName>
</protein>
<comment type="caution">
    <text evidence="1">The sequence shown here is derived from an EMBL/GenBank/DDBJ whole genome shotgun (WGS) entry which is preliminary data.</text>
</comment>
<dbReference type="EMBL" id="BMAO01003641">
    <property type="protein sequence ID" value="GFQ89232.1"/>
    <property type="molecule type" value="Genomic_DNA"/>
</dbReference>
<dbReference type="Proteomes" id="UP000887116">
    <property type="component" value="Unassembled WGS sequence"/>
</dbReference>
<proteinExistence type="predicted"/>
<dbReference type="AlphaFoldDB" id="A0A8X6FVB0"/>
<organism evidence="1 2">
    <name type="scientific">Trichonephila clavata</name>
    <name type="common">Joro spider</name>
    <name type="synonym">Nephila clavata</name>
    <dbReference type="NCBI Taxonomy" id="2740835"/>
    <lineage>
        <taxon>Eukaryota</taxon>
        <taxon>Metazoa</taxon>
        <taxon>Ecdysozoa</taxon>
        <taxon>Arthropoda</taxon>
        <taxon>Chelicerata</taxon>
        <taxon>Arachnida</taxon>
        <taxon>Araneae</taxon>
        <taxon>Araneomorphae</taxon>
        <taxon>Entelegynae</taxon>
        <taxon>Araneoidea</taxon>
        <taxon>Nephilidae</taxon>
        <taxon>Trichonephila</taxon>
    </lineage>
</organism>
<keyword evidence="2" id="KW-1185">Reference proteome</keyword>
<evidence type="ECO:0000313" key="1">
    <source>
        <dbReference type="EMBL" id="GFQ89232.1"/>
    </source>
</evidence>
<accession>A0A8X6FVB0</accession>
<gene>
    <name evidence="1" type="ORF">TNCT_508681</name>
</gene>
<reference evidence="1" key="1">
    <citation type="submission" date="2020-07" db="EMBL/GenBank/DDBJ databases">
        <title>Multicomponent nature underlies the extraordinary mechanical properties of spider dragline silk.</title>
        <authorList>
            <person name="Kono N."/>
            <person name="Nakamura H."/>
            <person name="Mori M."/>
            <person name="Yoshida Y."/>
            <person name="Ohtoshi R."/>
            <person name="Malay A.D."/>
            <person name="Moran D.A.P."/>
            <person name="Tomita M."/>
            <person name="Numata K."/>
            <person name="Arakawa K."/>
        </authorList>
    </citation>
    <scope>NUCLEOTIDE SEQUENCE</scope>
</reference>
<evidence type="ECO:0000313" key="2">
    <source>
        <dbReference type="Proteomes" id="UP000887116"/>
    </source>
</evidence>
<sequence>MFVPSMELLICHKRDDYRRRSFVYPAVALTSGMQQYNYFPSYFGDVWRGRHRIFIQVFCRKTSLKLCWAIKEPFSHFTSSLRALDPFRTQSYVFAFARNTPPHRRCMLHRLGDRPPLTIVQLDRLAGRVQAQGPIQRSPRHRSSAICDLHCMRRILIFYLLLWNKFS</sequence>